<dbReference type="InterPro" id="IPR035979">
    <property type="entry name" value="RBD_domain_sf"/>
</dbReference>
<dbReference type="AlphaFoldDB" id="A0A0N4U664"/>
<evidence type="ECO:0000256" key="5">
    <source>
        <dbReference type="ARBA" id="ARBA00022454"/>
    </source>
</evidence>
<feature type="coiled-coil region" evidence="12">
    <location>
        <begin position="45"/>
        <end position="72"/>
    </location>
</feature>
<keyword evidence="8" id="KW-0805">Transcription regulation</keyword>
<feature type="region of interest" description="Disordered" evidence="13">
    <location>
        <begin position="326"/>
        <end position="413"/>
    </location>
</feature>
<evidence type="ECO:0000256" key="13">
    <source>
        <dbReference type="SAM" id="MobiDB-lite"/>
    </source>
</evidence>
<keyword evidence="9" id="KW-0804">Transcription</keyword>
<dbReference type="Gene3D" id="3.30.70.330">
    <property type="match status" value="1"/>
</dbReference>
<name>A0A0N4U664_DRAME</name>
<dbReference type="PANTHER" id="PTHR17250:SF0">
    <property type="entry name" value="NEGATIVE ELONGATION FACTOR E"/>
    <property type="match status" value="1"/>
</dbReference>
<evidence type="ECO:0000256" key="10">
    <source>
        <dbReference type="ARBA" id="ARBA00023242"/>
    </source>
</evidence>
<evidence type="ECO:0000256" key="8">
    <source>
        <dbReference type="ARBA" id="ARBA00023015"/>
    </source>
</evidence>
<dbReference type="EMBL" id="UYYG01001157">
    <property type="protein sequence ID" value="VDN56778.1"/>
    <property type="molecule type" value="Genomic_DNA"/>
</dbReference>
<dbReference type="WBParaSite" id="DME_0000239101-mRNA-1">
    <property type="protein sequence ID" value="DME_0000239101-mRNA-1"/>
    <property type="gene ID" value="DME_0000239101"/>
</dbReference>
<evidence type="ECO:0000256" key="4">
    <source>
        <dbReference type="ARBA" id="ARBA00014464"/>
    </source>
</evidence>
<dbReference type="GO" id="GO:0034244">
    <property type="term" value="P:negative regulation of transcription elongation by RNA polymerase II"/>
    <property type="evidence" value="ECO:0007669"/>
    <property type="project" value="TreeGrafter"/>
</dbReference>
<keyword evidence="6" id="KW-0678">Repressor</keyword>
<feature type="compositionally biased region" description="Polar residues" evidence="13">
    <location>
        <begin position="279"/>
        <end position="290"/>
    </location>
</feature>
<evidence type="ECO:0000256" key="2">
    <source>
        <dbReference type="ARBA" id="ARBA00004286"/>
    </source>
</evidence>
<evidence type="ECO:0000256" key="7">
    <source>
        <dbReference type="ARBA" id="ARBA00022884"/>
    </source>
</evidence>
<evidence type="ECO:0000256" key="11">
    <source>
        <dbReference type="PROSITE-ProRule" id="PRU00176"/>
    </source>
</evidence>
<dbReference type="GO" id="GO:0005694">
    <property type="term" value="C:chromosome"/>
    <property type="evidence" value="ECO:0007669"/>
    <property type="project" value="UniProtKB-SubCell"/>
</dbReference>
<keyword evidence="10" id="KW-0539">Nucleus</keyword>
<dbReference type="InterPro" id="IPR012677">
    <property type="entry name" value="Nucleotide-bd_a/b_plait_sf"/>
</dbReference>
<dbReference type="InterPro" id="IPR033102">
    <property type="entry name" value="NELFE"/>
</dbReference>
<dbReference type="SMART" id="SM00360">
    <property type="entry name" value="RRM"/>
    <property type="match status" value="1"/>
</dbReference>
<evidence type="ECO:0000256" key="9">
    <source>
        <dbReference type="ARBA" id="ARBA00023163"/>
    </source>
</evidence>
<keyword evidence="5" id="KW-0158">Chromosome</keyword>
<comment type="similarity">
    <text evidence="3">Belongs to the RRM NELF-E family.</text>
</comment>
<gene>
    <name evidence="15" type="ORF">DME_LOCUS6751</name>
</gene>
<reference evidence="15 17" key="2">
    <citation type="submission" date="2018-11" db="EMBL/GenBank/DDBJ databases">
        <authorList>
            <consortium name="Pathogen Informatics"/>
        </authorList>
    </citation>
    <scope>NUCLEOTIDE SEQUENCE [LARGE SCALE GENOMIC DNA]</scope>
</reference>
<keyword evidence="12" id="KW-0175">Coiled coil</keyword>
<feature type="domain" description="RRM" evidence="14">
    <location>
        <begin position="167"/>
        <end position="237"/>
    </location>
</feature>
<dbReference type="PANTHER" id="PTHR17250">
    <property type="entry name" value="NEGATIVE ELONGATION FACTOR E"/>
    <property type="match status" value="1"/>
</dbReference>
<evidence type="ECO:0000313" key="18">
    <source>
        <dbReference type="WBParaSite" id="DME_0000239101-mRNA-1"/>
    </source>
</evidence>
<protein>
    <recommendedName>
        <fullName evidence="4">Negative elongation factor E</fullName>
    </recommendedName>
</protein>
<comment type="subcellular location">
    <subcellularLocation>
        <location evidence="2">Chromosome</location>
    </subcellularLocation>
    <subcellularLocation>
        <location evidence="1">Nucleus</location>
    </subcellularLocation>
</comment>
<accession>A0A0N4U664</accession>
<organism evidence="16 18">
    <name type="scientific">Dracunculus medinensis</name>
    <name type="common">Guinea worm</name>
    <dbReference type="NCBI Taxonomy" id="318479"/>
    <lineage>
        <taxon>Eukaryota</taxon>
        <taxon>Metazoa</taxon>
        <taxon>Ecdysozoa</taxon>
        <taxon>Nematoda</taxon>
        <taxon>Chromadorea</taxon>
        <taxon>Rhabditida</taxon>
        <taxon>Spirurina</taxon>
        <taxon>Dracunculoidea</taxon>
        <taxon>Dracunculidae</taxon>
        <taxon>Dracunculus</taxon>
    </lineage>
</organism>
<dbReference type="OrthoDB" id="378874at2759"/>
<dbReference type="Pfam" id="PF00076">
    <property type="entry name" value="RRM_1"/>
    <property type="match status" value="1"/>
</dbReference>
<evidence type="ECO:0000256" key="6">
    <source>
        <dbReference type="ARBA" id="ARBA00022491"/>
    </source>
</evidence>
<dbReference type="GO" id="GO:0032021">
    <property type="term" value="C:NELF complex"/>
    <property type="evidence" value="ECO:0007669"/>
    <property type="project" value="InterPro"/>
</dbReference>
<evidence type="ECO:0000256" key="12">
    <source>
        <dbReference type="SAM" id="Coils"/>
    </source>
</evidence>
<feature type="region of interest" description="Disordered" evidence="13">
    <location>
        <begin position="279"/>
        <end position="298"/>
    </location>
</feature>
<dbReference type="PROSITE" id="PS50102">
    <property type="entry name" value="RRM"/>
    <property type="match status" value="1"/>
</dbReference>
<dbReference type="Proteomes" id="UP000274756">
    <property type="component" value="Unassembled WGS sequence"/>
</dbReference>
<proteinExistence type="inferred from homology"/>
<sequence length="454" mass="50725">MKETAIVLPTSLTEEEKALKVMFEKLRAIRKALLVATGVHKSVANDTAKIERKTAKRSLQEAEEATEEVKRKVMSGAINLAKLDEKITFKRSKIEKRRDSGKLKSDADSTHINETPAVDGFDTYNSSGDGFDNYTAGDDGFDNYNSGSLDNHASTKPVPCNMENRGPTLYIRGYDLVADTLKKAFSEFGNVMWVNVEECQRTAFVTLGSAEEAEKAIEEMDGYMVNGITLRVSFARRQNQRGPMKRDGGRQQYANHNKQQETVDLANLYGSTPSELYGSTSADSLYSTPADSKEDDGFATYQPFEMNASANDGSDAQDSQNEVDIANDGFDTYTPFGNEDVDKSHDTKTYEENSFDNYKPSNESNDDGFDNYQATKNDGDSGFDNYQTSQSQTDQNQNQSVSHQSRDDDGVRGPALYLRGRDLDENSLRILFEKFGRIVKMRVEEHKSYVVSCF</sequence>
<evidence type="ECO:0000313" key="17">
    <source>
        <dbReference type="Proteomes" id="UP000274756"/>
    </source>
</evidence>
<evidence type="ECO:0000256" key="1">
    <source>
        <dbReference type="ARBA" id="ARBA00004123"/>
    </source>
</evidence>
<dbReference type="SUPFAM" id="SSF54928">
    <property type="entry name" value="RNA-binding domain, RBD"/>
    <property type="match status" value="1"/>
</dbReference>
<dbReference type="GO" id="GO:0003723">
    <property type="term" value="F:RNA binding"/>
    <property type="evidence" value="ECO:0007669"/>
    <property type="project" value="UniProtKB-UniRule"/>
</dbReference>
<feature type="compositionally biased region" description="Low complexity" evidence="13">
    <location>
        <begin position="384"/>
        <end position="400"/>
    </location>
</feature>
<keyword evidence="7 11" id="KW-0694">RNA-binding</keyword>
<keyword evidence="17" id="KW-1185">Reference proteome</keyword>
<evidence type="ECO:0000313" key="15">
    <source>
        <dbReference type="EMBL" id="VDN56778.1"/>
    </source>
</evidence>
<evidence type="ECO:0000313" key="16">
    <source>
        <dbReference type="Proteomes" id="UP000038040"/>
    </source>
</evidence>
<reference evidence="18" key="1">
    <citation type="submission" date="2017-02" db="UniProtKB">
        <authorList>
            <consortium name="WormBaseParasite"/>
        </authorList>
    </citation>
    <scope>IDENTIFICATION</scope>
</reference>
<feature type="compositionally biased region" description="Basic and acidic residues" evidence="13">
    <location>
        <begin position="340"/>
        <end position="351"/>
    </location>
</feature>
<dbReference type="STRING" id="318479.A0A0N4U664"/>
<dbReference type="InterPro" id="IPR000504">
    <property type="entry name" value="RRM_dom"/>
</dbReference>
<evidence type="ECO:0000256" key="3">
    <source>
        <dbReference type="ARBA" id="ARBA00006120"/>
    </source>
</evidence>
<dbReference type="Proteomes" id="UP000038040">
    <property type="component" value="Unplaced"/>
</dbReference>
<evidence type="ECO:0000259" key="14">
    <source>
        <dbReference type="PROSITE" id="PS50102"/>
    </source>
</evidence>